<gene>
    <name evidence="8" type="primary">znuA</name>
    <name evidence="8" type="ORF">PSA7680_03202</name>
</gene>
<proteinExistence type="inferred from homology"/>
<evidence type="ECO:0000256" key="1">
    <source>
        <dbReference type="ARBA" id="ARBA00011028"/>
    </source>
</evidence>
<comment type="similarity">
    <text evidence="1">Belongs to the bacterial solute-binding protein 9 family.</text>
</comment>
<feature type="signal peptide" evidence="7">
    <location>
        <begin position="1"/>
        <end position="20"/>
    </location>
</feature>
<evidence type="ECO:0000256" key="5">
    <source>
        <dbReference type="ARBA" id="ARBA00022906"/>
    </source>
</evidence>
<dbReference type="RefSeq" id="WP_085869695.1">
    <property type="nucleotide sequence ID" value="NZ_FWFQ01000029.1"/>
</dbReference>
<evidence type="ECO:0000256" key="4">
    <source>
        <dbReference type="ARBA" id="ARBA00022729"/>
    </source>
</evidence>
<dbReference type="InterPro" id="IPR006127">
    <property type="entry name" value="ZnuA-like"/>
</dbReference>
<organism evidence="8 9">
    <name type="scientific">Pseudoruegeria aquimaris</name>
    <dbReference type="NCBI Taxonomy" id="393663"/>
    <lineage>
        <taxon>Bacteria</taxon>
        <taxon>Pseudomonadati</taxon>
        <taxon>Pseudomonadota</taxon>
        <taxon>Alphaproteobacteria</taxon>
        <taxon>Rhodobacterales</taxon>
        <taxon>Roseobacteraceae</taxon>
        <taxon>Pseudoruegeria</taxon>
    </lineage>
</organism>
<evidence type="ECO:0000256" key="7">
    <source>
        <dbReference type="SAM" id="SignalP"/>
    </source>
</evidence>
<sequence length="368" mass="38856">MKRLILAAAAAAGLGHSACADVPQVVTDIAPVHSLVAQVMGEIGTPQLLIDGAADPHSFQLKPSQARGLANADLFIWVGPELTPSLERAVEGTGVKGEALALLGHVHDGDAPHHDEHHEEDDHHEGHHGEDDHHGEAHDEEAHDDHHEGTAHDDHAGADHGEDAHESHDHDNHDEGGHDEGGHDHGGLNHGGHDHGGVDPHAWLDPMIARDWLEEIALHLGELDPANAAAYAANALAAQSRIDAMMVEIEALLKDRDPGPVLVLHDAYGHFTERFGIEVLGSLKAGDHAAPSAAQIKALRDQVAARPVACIFGEPQQDDRLIRAVTEGSDIAIGMLDPTGATLQPGPNLYEALILSMATSFATCGAGR</sequence>
<keyword evidence="5" id="KW-0862">Zinc</keyword>
<dbReference type="Proteomes" id="UP000193409">
    <property type="component" value="Unassembled WGS sequence"/>
</dbReference>
<name>A0A1Y5TCA4_9RHOB</name>
<feature type="chain" id="PRO_5013164789" description="High-affinity zinc uptake system protein ZnuA" evidence="7">
    <location>
        <begin position="21"/>
        <end position="368"/>
    </location>
</feature>
<feature type="region of interest" description="Disordered" evidence="6">
    <location>
        <begin position="107"/>
        <end position="197"/>
    </location>
</feature>
<dbReference type="AlphaFoldDB" id="A0A1Y5TCA4"/>
<keyword evidence="5" id="KW-0864">Zinc transport</keyword>
<dbReference type="OrthoDB" id="7346865at2"/>
<dbReference type="PANTHER" id="PTHR42953:SF3">
    <property type="entry name" value="HIGH-AFFINITY ZINC UPTAKE SYSTEM PROTEIN ZNUA"/>
    <property type="match status" value="1"/>
</dbReference>
<keyword evidence="9" id="KW-1185">Reference proteome</keyword>
<keyword evidence="5" id="KW-0406">Ion transport</keyword>
<reference evidence="8 9" key="1">
    <citation type="submission" date="2017-03" db="EMBL/GenBank/DDBJ databases">
        <authorList>
            <person name="Afonso C.L."/>
            <person name="Miller P.J."/>
            <person name="Scott M.A."/>
            <person name="Spackman E."/>
            <person name="Goraichik I."/>
            <person name="Dimitrov K.M."/>
            <person name="Suarez D.L."/>
            <person name="Swayne D.E."/>
        </authorList>
    </citation>
    <scope>NUCLEOTIDE SEQUENCE [LARGE SCALE GENOMIC DNA]</scope>
    <source>
        <strain evidence="8 9">CECT 7680</strain>
    </source>
</reference>
<dbReference type="SUPFAM" id="SSF53807">
    <property type="entry name" value="Helical backbone' metal receptor"/>
    <property type="match status" value="1"/>
</dbReference>
<dbReference type="Gene3D" id="3.40.50.1980">
    <property type="entry name" value="Nitrogenase molybdenum iron protein domain"/>
    <property type="match status" value="3"/>
</dbReference>
<evidence type="ECO:0000256" key="3">
    <source>
        <dbReference type="ARBA" id="ARBA00022448"/>
    </source>
</evidence>
<keyword evidence="3" id="KW-0813">Transport</keyword>
<dbReference type="GO" id="GO:0046872">
    <property type="term" value="F:metal ion binding"/>
    <property type="evidence" value="ECO:0007669"/>
    <property type="project" value="InterPro"/>
</dbReference>
<keyword evidence="4 7" id="KW-0732">Signal</keyword>
<protein>
    <recommendedName>
        <fullName evidence="2">High-affinity zinc uptake system protein ZnuA</fullName>
    </recommendedName>
</protein>
<evidence type="ECO:0000313" key="9">
    <source>
        <dbReference type="Proteomes" id="UP000193409"/>
    </source>
</evidence>
<dbReference type="Pfam" id="PF01297">
    <property type="entry name" value="ZnuA"/>
    <property type="match status" value="1"/>
</dbReference>
<accession>A0A1Y5TCA4</accession>
<dbReference type="EMBL" id="FWFQ01000029">
    <property type="protein sequence ID" value="SLN60792.1"/>
    <property type="molecule type" value="Genomic_DNA"/>
</dbReference>
<dbReference type="InterPro" id="IPR050492">
    <property type="entry name" value="Bact_metal-bind_prot9"/>
</dbReference>
<evidence type="ECO:0000313" key="8">
    <source>
        <dbReference type="EMBL" id="SLN60792.1"/>
    </source>
</evidence>
<dbReference type="GO" id="GO:0006829">
    <property type="term" value="P:zinc ion transport"/>
    <property type="evidence" value="ECO:0007669"/>
    <property type="project" value="UniProtKB-KW"/>
</dbReference>
<evidence type="ECO:0000256" key="6">
    <source>
        <dbReference type="SAM" id="MobiDB-lite"/>
    </source>
</evidence>
<dbReference type="PANTHER" id="PTHR42953">
    <property type="entry name" value="HIGH-AFFINITY ZINC UPTAKE SYSTEM PROTEIN ZNUA-RELATED"/>
    <property type="match status" value="1"/>
</dbReference>
<evidence type="ECO:0000256" key="2">
    <source>
        <dbReference type="ARBA" id="ARBA00015915"/>
    </source>
</evidence>